<proteinExistence type="predicted"/>
<evidence type="ECO:0000313" key="1">
    <source>
        <dbReference type="EMBL" id="UOF00199.1"/>
    </source>
</evidence>
<dbReference type="RefSeq" id="WP_243535930.1">
    <property type="nucleotide sequence ID" value="NZ_CP093442.1"/>
</dbReference>
<organism evidence="1 2">
    <name type="scientific">Bdellovibrio reynosensis</name>
    <dbReference type="NCBI Taxonomy" id="2835041"/>
    <lineage>
        <taxon>Bacteria</taxon>
        <taxon>Pseudomonadati</taxon>
        <taxon>Bdellovibrionota</taxon>
        <taxon>Bdellovibrionia</taxon>
        <taxon>Bdellovibrionales</taxon>
        <taxon>Pseudobdellovibrionaceae</taxon>
        <taxon>Bdellovibrio</taxon>
    </lineage>
</organism>
<accession>A0ABY4C5X6</accession>
<name>A0ABY4C5X6_9BACT</name>
<reference evidence="1" key="1">
    <citation type="submission" date="2022-03" db="EMBL/GenBank/DDBJ databases">
        <title>Genome Identification and Characterization of new species Bdellovibrio reynosense LBG001 sp. nov. from a Mexico soil sample.</title>
        <authorList>
            <person name="Camilli A."/>
            <person name="Ajao Y."/>
            <person name="Guo X."/>
        </authorList>
    </citation>
    <scope>NUCLEOTIDE SEQUENCE</scope>
    <source>
        <strain evidence="1">LBG001</strain>
    </source>
</reference>
<gene>
    <name evidence="1" type="ORF">MNR06_10845</name>
</gene>
<dbReference type="EMBL" id="CP093442">
    <property type="protein sequence ID" value="UOF00199.1"/>
    <property type="molecule type" value="Genomic_DNA"/>
</dbReference>
<sequence length="269" mass="29754">MKSIMAQGDTVFKSLLLLSISVLCLNFAQARVLCSATSCKAEAMPLLNQMDKSITAKYKNMGCIPTASAMIMEEVFSTKTDIEAGTLLDRMYKANPYQETLLLGQDMKTTAVNGTYMNDAAETFKRIATQFKRDAAAVYVQSKDKEITANVLFSEMKNKAVLQISRGLYQPKCTVMASGRKTCSFTRDGGHGLAVKEASATQVTFHDPGNFAPVSKLPRLTEDPVFKNVTLVMSYRHPNSSARIMFPANKVYPNNPIRLVETYTGIRIR</sequence>
<dbReference type="Proteomes" id="UP000830116">
    <property type="component" value="Chromosome"/>
</dbReference>
<protein>
    <submittedName>
        <fullName evidence="1">Uncharacterized protein</fullName>
    </submittedName>
</protein>
<evidence type="ECO:0000313" key="2">
    <source>
        <dbReference type="Proteomes" id="UP000830116"/>
    </source>
</evidence>
<keyword evidence="2" id="KW-1185">Reference proteome</keyword>